<dbReference type="SUPFAM" id="SSF47729">
    <property type="entry name" value="IHF-like DNA-binding proteins"/>
    <property type="match status" value="1"/>
</dbReference>
<dbReference type="InterPro" id="IPR010992">
    <property type="entry name" value="IHF-like_DNA-bd_dom_sf"/>
</dbReference>
<sequence>MKKNEILKLISKRLGIQKNTVEDVLETFLDIARQELENGGEIPIPPLGRFKVQKYKERNSRNPKTGEAIIVPEKNKVVFKQSKFLKESVAGLPPTTMTGIDLQAARKKHSGQLSLLD</sequence>
<organism evidence="2">
    <name type="scientific">uncultured prokaryote</name>
    <dbReference type="NCBI Taxonomy" id="198431"/>
    <lineage>
        <taxon>unclassified sequences</taxon>
        <taxon>environmental samples</taxon>
    </lineage>
</organism>
<reference evidence="2" key="2">
    <citation type="submission" date="2015-07" db="EMBL/GenBank/DDBJ databases">
        <title>Plasmids, circular viruses and viroids from rat gut.</title>
        <authorList>
            <person name="Jorgensen T.J."/>
            <person name="Hansen M.A."/>
            <person name="Xu Z."/>
            <person name="Tabak M.A."/>
            <person name="Sorensen S.J."/>
            <person name="Hansen L.H."/>
        </authorList>
    </citation>
    <scope>NUCLEOTIDE SEQUENCE</scope>
    <source>
        <plasmid evidence="2">pRGFK0033</plasmid>
    </source>
</reference>
<dbReference type="EMBL" id="LN852727">
    <property type="protein sequence ID" value="CRY93653.1"/>
    <property type="molecule type" value="Genomic_DNA"/>
</dbReference>
<proteinExistence type="predicted"/>
<dbReference type="PANTHER" id="PTHR33175">
    <property type="entry name" value="DNA-BINDING PROTEIN HU"/>
    <property type="match status" value="1"/>
</dbReference>
<keyword evidence="1" id="KW-0238">DNA-binding</keyword>
<dbReference type="CDD" id="cd00591">
    <property type="entry name" value="HU_IHF"/>
    <property type="match status" value="1"/>
</dbReference>
<reference evidence="2" key="1">
    <citation type="submission" date="2015-06" db="EMBL/GenBank/DDBJ databases">
        <authorList>
            <person name="Joergensen T."/>
        </authorList>
    </citation>
    <scope>NUCLEOTIDE SEQUENCE</scope>
    <source>
        <plasmid evidence="2">pRGFK0033</plasmid>
    </source>
</reference>
<dbReference type="GO" id="GO:0003677">
    <property type="term" value="F:DNA binding"/>
    <property type="evidence" value="ECO:0007669"/>
    <property type="project" value="UniProtKB-KW"/>
</dbReference>
<dbReference type="GO" id="GO:0030527">
    <property type="term" value="F:structural constituent of chromatin"/>
    <property type="evidence" value="ECO:0007669"/>
    <property type="project" value="InterPro"/>
</dbReference>
<dbReference type="PRINTS" id="PR01727">
    <property type="entry name" value="DNABINDINGHU"/>
</dbReference>
<geneLocation type="plasmid" evidence="2">
    <name>pRGFK0033</name>
</geneLocation>
<protein>
    <submittedName>
        <fullName evidence="2">Uncharacterized protein</fullName>
    </submittedName>
</protein>
<dbReference type="Pfam" id="PF00216">
    <property type="entry name" value="Bac_DNA_binding"/>
    <property type="match status" value="1"/>
</dbReference>
<keyword evidence="2" id="KW-0614">Plasmid</keyword>
<dbReference type="SMART" id="SM00411">
    <property type="entry name" value="BHL"/>
    <property type="match status" value="1"/>
</dbReference>
<dbReference type="PANTHER" id="PTHR33175:SF3">
    <property type="entry name" value="DNA-BINDING PROTEIN HU-BETA"/>
    <property type="match status" value="1"/>
</dbReference>
<dbReference type="Gene3D" id="4.10.520.10">
    <property type="entry name" value="IHF-like DNA-binding proteins"/>
    <property type="match status" value="1"/>
</dbReference>
<name>A0A0H5PVM6_9ZZZZ</name>
<evidence type="ECO:0000313" key="2">
    <source>
        <dbReference type="EMBL" id="CRY93653.1"/>
    </source>
</evidence>
<dbReference type="InterPro" id="IPR000119">
    <property type="entry name" value="Hist_DNA-bd"/>
</dbReference>
<accession>A0A0H5PVM6</accession>
<dbReference type="AlphaFoldDB" id="A0A0H5PVM6"/>
<evidence type="ECO:0000256" key="1">
    <source>
        <dbReference type="ARBA" id="ARBA00023125"/>
    </source>
</evidence>